<gene>
    <name evidence="2" type="ORF">MIMGU_mgv11b021245mg</name>
</gene>
<evidence type="ECO:0008006" key="4">
    <source>
        <dbReference type="Google" id="ProtNLM"/>
    </source>
</evidence>
<proteinExistence type="predicted"/>
<dbReference type="PhylomeDB" id="A0A022QTF5"/>
<keyword evidence="3" id="KW-1185">Reference proteome</keyword>
<sequence>MGPKPDIGREFGDMVGDNRKKIKCKLCHVTTGGITRLKQHIAHVQTTIMSIREECRDIHDVSSESSSGNDDAKGSQYANKEHLSEMEKKELRNVMRES</sequence>
<dbReference type="AlphaFoldDB" id="A0A022QTF5"/>
<protein>
    <recommendedName>
        <fullName evidence="4">BED-type domain-containing protein</fullName>
    </recommendedName>
</protein>
<name>A0A022QTF5_ERYGU</name>
<evidence type="ECO:0000313" key="3">
    <source>
        <dbReference type="Proteomes" id="UP000030748"/>
    </source>
</evidence>
<reference evidence="2 3" key="1">
    <citation type="journal article" date="2013" name="Proc. Natl. Acad. Sci. U.S.A.">
        <title>Fine-scale variation in meiotic recombination in Mimulus inferred from population shotgun sequencing.</title>
        <authorList>
            <person name="Hellsten U."/>
            <person name="Wright K.M."/>
            <person name="Jenkins J."/>
            <person name="Shu S."/>
            <person name="Yuan Y."/>
            <person name="Wessler S.R."/>
            <person name="Schmutz J."/>
            <person name="Willis J.H."/>
            <person name="Rokhsar D.S."/>
        </authorList>
    </citation>
    <scope>NUCLEOTIDE SEQUENCE [LARGE SCALE GENOMIC DNA]</scope>
    <source>
        <strain evidence="3">cv. DUN x IM62</strain>
    </source>
</reference>
<feature type="compositionally biased region" description="Basic and acidic residues" evidence="1">
    <location>
        <begin position="79"/>
        <end position="98"/>
    </location>
</feature>
<evidence type="ECO:0000313" key="2">
    <source>
        <dbReference type="EMBL" id="EYU29775.1"/>
    </source>
</evidence>
<dbReference type="EMBL" id="KI631148">
    <property type="protein sequence ID" value="EYU29775.1"/>
    <property type="molecule type" value="Genomic_DNA"/>
</dbReference>
<dbReference type="Proteomes" id="UP000030748">
    <property type="component" value="Unassembled WGS sequence"/>
</dbReference>
<evidence type="ECO:0000256" key="1">
    <source>
        <dbReference type="SAM" id="MobiDB-lite"/>
    </source>
</evidence>
<feature type="region of interest" description="Disordered" evidence="1">
    <location>
        <begin position="58"/>
        <end position="98"/>
    </location>
</feature>
<organism evidence="2 3">
    <name type="scientific">Erythranthe guttata</name>
    <name type="common">Yellow monkey flower</name>
    <name type="synonym">Mimulus guttatus</name>
    <dbReference type="NCBI Taxonomy" id="4155"/>
    <lineage>
        <taxon>Eukaryota</taxon>
        <taxon>Viridiplantae</taxon>
        <taxon>Streptophyta</taxon>
        <taxon>Embryophyta</taxon>
        <taxon>Tracheophyta</taxon>
        <taxon>Spermatophyta</taxon>
        <taxon>Magnoliopsida</taxon>
        <taxon>eudicotyledons</taxon>
        <taxon>Gunneridae</taxon>
        <taxon>Pentapetalae</taxon>
        <taxon>asterids</taxon>
        <taxon>lamiids</taxon>
        <taxon>Lamiales</taxon>
        <taxon>Phrymaceae</taxon>
        <taxon>Erythranthe</taxon>
    </lineage>
</organism>
<accession>A0A022QTF5</accession>